<dbReference type="CDD" id="cd11395">
    <property type="entry name" value="bHLHzip_SREBP_like"/>
    <property type="match status" value="1"/>
</dbReference>
<dbReference type="Gene3D" id="4.10.280.10">
    <property type="entry name" value="Helix-loop-helix DNA-binding domain"/>
    <property type="match status" value="1"/>
</dbReference>
<reference evidence="3" key="1">
    <citation type="journal article" date="2014" name="Microb. Cell Fact.">
        <title>Exploiting Issatchenkia orientalis SD108 for succinic acid production.</title>
        <authorList>
            <person name="Xiao H."/>
            <person name="Shao Z."/>
            <person name="Jiang Y."/>
            <person name="Dole S."/>
            <person name="Zhao H."/>
        </authorList>
    </citation>
    <scope>NUCLEOTIDE SEQUENCE [LARGE SCALE GENOMIC DNA]</scope>
    <source>
        <strain evidence="3">SD108</strain>
    </source>
</reference>
<gene>
    <name evidence="2" type="ORF">JL09_g4795</name>
</gene>
<dbReference type="Proteomes" id="UP000029867">
    <property type="component" value="Unassembled WGS sequence"/>
</dbReference>
<dbReference type="HOGENOM" id="CLU_1038520_0_0_1"/>
<sequence length="268" mass="29941">MENKYSYQKHQQSMTLDGFESLGDFATSFRTNDHSSSISSVDSIFDPSATLLGPDETGASNECDYLAGKWDLNNDFHNYTFENNHNHHHSHVATLSSTTSSINSDLASLGMGHPASSFDKGSPLGGGDNLLGSHEYIEPVSPLEITKLENEKPPILVRRKSVARKRVKKPLSVAQRKAHNQIEKKYRININSKIASLQKLVPWLSQDGVAFEINTNNLNKASSQSNDTSFKKLNKSEILDMVTEYIMLLQEECKKKDAIIQQLQSTNR</sequence>
<dbReference type="eggNOG" id="KOG2588">
    <property type="taxonomic scope" value="Eukaryota"/>
</dbReference>
<evidence type="ECO:0000313" key="2">
    <source>
        <dbReference type="EMBL" id="KGK36055.1"/>
    </source>
</evidence>
<dbReference type="VEuPathDB" id="FungiDB:C5L36_0C07540"/>
<dbReference type="InterPro" id="IPR011598">
    <property type="entry name" value="bHLH_dom"/>
</dbReference>
<name>A0A099NTU9_PICKU</name>
<comment type="caution">
    <text evidence="2">The sequence shown here is derived from an EMBL/GenBank/DDBJ whole genome shotgun (WGS) entry which is preliminary data.</text>
</comment>
<dbReference type="InterPro" id="IPR052099">
    <property type="entry name" value="Regulatory_TF_Diverse"/>
</dbReference>
<dbReference type="PANTHER" id="PTHR47336">
    <property type="entry name" value="TRANSCRIPTION FACTOR HMS1-RELATED"/>
    <property type="match status" value="1"/>
</dbReference>
<dbReference type="SMART" id="SM00353">
    <property type="entry name" value="HLH"/>
    <property type="match status" value="1"/>
</dbReference>
<dbReference type="InterPro" id="IPR036638">
    <property type="entry name" value="HLH_DNA-bd_sf"/>
</dbReference>
<dbReference type="GO" id="GO:0046983">
    <property type="term" value="F:protein dimerization activity"/>
    <property type="evidence" value="ECO:0007669"/>
    <property type="project" value="InterPro"/>
</dbReference>
<accession>A0A099NTU9</accession>
<feature type="domain" description="BHLH" evidence="1">
    <location>
        <begin position="174"/>
        <end position="249"/>
    </location>
</feature>
<dbReference type="EMBL" id="JQFK01000171">
    <property type="protein sequence ID" value="KGK36055.1"/>
    <property type="molecule type" value="Genomic_DNA"/>
</dbReference>
<protein>
    <recommendedName>
        <fullName evidence="1">BHLH domain-containing protein</fullName>
    </recommendedName>
</protein>
<dbReference type="PROSITE" id="PS50888">
    <property type="entry name" value="BHLH"/>
    <property type="match status" value="1"/>
</dbReference>
<evidence type="ECO:0000259" key="1">
    <source>
        <dbReference type="PROSITE" id="PS50888"/>
    </source>
</evidence>
<dbReference type="SUPFAM" id="SSF47459">
    <property type="entry name" value="HLH, helix-loop-helix DNA-binding domain"/>
    <property type="match status" value="1"/>
</dbReference>
<evidence type="ECO:0000313" key="3">
    <source>
        <dbReference type="Proteomes" id="UP000029867"/>
    </source>
</evidence>
<dbReference type="Pfam" id="PF00010">
    <property type="entry name" value="HLH"/>
    <property type="match status" value="1"/>
</dbReference>
<dbReference type="AlphaFoldDB" id="A0A099NTU9"/>
<organism evidence="2 3">
    <name type="scientific">Pichia kudriavzevii</name>
    <name type="common">Yeast</name>
    <name type="synonym">Issatchenkia orientalis</name>
    <dbReference type="NCBI Taxonomy" id="4909"/>
    <lineage>
        <taxon>Eukaryota</taxon>
        <taxon>Fungi</taxon>
        <taxon>Dikarya</taxon>
        <taxon>Ascomycota</taxon>
        <taxon>Saccharomycotina</taxon>
        <taxon>Pichiomycetes</taxon>
        <taxon>Pichiales</taxon>
        <taxon>Pichiaceae</taxon>
        <taxon>Pichia</taxon>
    </lineage>
</organism>
<proteinExistence type="predicted"/>
<dbReference type="PANTHER" id="PTHR47336:SF3">
    <property type="entry name" value="SERINE-RICH PROTEIN TYE7"/>
    <property type="match status" value="1"/>
</dbReference>